<dbReference type="AlphaFoldDB" id="A0A8K0K4I9"/>
<name>A0A8K0K4I9_LADFU</name>
<comment type="caution">
    <text evidence="2">The sequence shown here is derived from an EMBL/GenBank/DDBJ whole genome shotgun (WGS) entry which is preliminary data.</text>
</comment>
<gene>
    <name evidence="2" type="ORF">J437_LFUL004336</name>
</gene>
<dbReference type="OrthoDB" id="6624225at2759"/>
<protein>
    <submittedName>
        <fullName evidence="2">Uncharacterized protein</fullName>
    </submittedName>
</protein>
<organism evidence="2 3">
    <name type="scientific">Ladona fulva</name>
    <name type="common">Scarce chaser dragonfly</name>
    <name type="synonym">Libellula fulva</name>
    <dbReference type="NCBI Taxonomy" id="123851"/>
    <lineage>
        <taxon>Eukaryota</taxon>
        <taxon>Metazoa</taxon>
        <taxon>Ecdysozoa</taxon>
        <taxon>Arthropoda</taxon>
        <taxon>Hexapoda</taxon>
        <taxon>Insecta</taxon>
        <taxon>Pterygota</taxon>
        <taxon>Palaeoptera</taxon>
        <taxon>Odonata</taxon>
        <taxon>Epiprocta</taxon>
        <taxon>Anisoptera</taxon>
        <taxon>Libelluloidea</taxon>
        <taxon>Libellulidae</taxon>
        <taxon>Ladona</taxon>
    </lineage>
</organism>
<dbReference type="Proteomes" id="UP000792457">
    <property type="component" value="Unassembled WGS sequence"/>
</dbReference>
<sequence>MIGDALFVDLPRVRLDGGAKAFRKRWGYELCPPPPLLEEEEEEEDGVGGEEGSVEEGAHVGETMSLKEEGLGTSSPLGQKSSGKTEMGKISCTGYVEIRSKPGEHARFYIKVVY</sequence>
<feature type="region of interest" description="Disordered" evidence="1">
    <location>
        <begin position="33"/>
        <end position="87"/>
    </location>
</feature>
<keyword evidence="3" id="KW-1185">Reference proteome</keyword>
<accession>A0A8K0K4I9</accession>
<evidence type="ECO:0000313" key="2">
    <source>
        <dbReference type="EMBL" id="KAG8228211.1"/>
    </source>
</evidence>
<reference evidence="2" key="2">
    <citation type="submission" date="2017-10" db="EMBL/GenBank/DDBJ databases">
        <title>Ladona fulva Genome sequencing and assembly.</title>
        <authorList>
            <person name="Murali S."/>
            <person name="Richards S."/>
            <person name="Bandaranaike D."/>
            <person name="Bellair M."/>
            <person name="Blankenburg K."/>
            <person name="Chao H."/>
            <person name="Dinh H."/>
            <person name="Doddapaneni H."/>
            <person name="Dugan-Rocha S."/>
            <person name="Elkadiri S."/>
            <person name="Gnanaolivu R."/>
            <person name="Hernandez B."/>
            <person name="Skinner E."/>
            <person name="Javaid M."/>
            <person name="Lee S."/>
            <person name="Li M."/>
            <person name="Ming W."/>
            <person name="Munidasa M."/>
            <person name="Muniz J."/>
            <person name="Nguyen L."/>
            <person name="Hughes D."/>
            <person name="Osuji N."/>
            <person name="Pu L.-L."/>
            <person name="Puazo M."/>
            <person name="Qu C."/>
            <person name="Quiroz J."/>
            <person name="Raj R."/>
            <person name="Weissenberger G."/>
            <person name="Xin Y."/>
            <person name="Zou X."/>
            <person name="Han Y."/>
            <person name="Worley K."/>
            <person name="Muzny D."/>
            <person name="Gibbs R."/>
        </authorList>
    </citation>
    <scope>NUCLEOTIDE SEQUENCE</scope>
    <source>
        <strain evidence="2">Sampled in the wild</strain>
    </source>
</reference>
<proteinExistence type="predicted"/>
<reference evidence="2" key="1">
    <citation type="submission" date="2013-04" db="EMBL/GenBank/DDBJ databases">
        <authorList>
            <person name="Qu J."/>
            <person name="Murali S.C."/>
            <person name="Bandaranaike D."/>
            <person name="Bellair M."/>
            <person name="Blankenburg K."/>
            <person name="Chao H."/>
            <person name="Dinh H."/>
            <person name="Doddapaneni H."/>
            <person name="Downs B."/>
            <person name="Dugan-Rocha S."/>
            <person name="Elkadiri S."/>
            <person name="Gnanaolivu R.D."/>
            <person name="Hernandez B."/>
            <person name="Javaid M."/>
            <person name="Jayaseelan J.C."/>
            <person name="Lee S."/>
            <person name="Li M."/>
            <person name="Ming W."/>
            <person name="Munidasa M."/>
            <person name="Muniz J."/>
            <person name="Nguyen L."/>
            <person name="Ongeri F."/>
            <person name="Osuji N."/>
            <person name="Pu L.-L."/>
            <person name="Puazo M."/>
            <person name="Qu C."/>
            <person name="Quiroz J."/>
            <person name="Raj R."/>
            <person name="Weissenberger G."/>
            <person name="Xin Y."/>
            <person name="Zou X."/>
            <person name="Han Y."/>
            <person name="Richards S."/>
            <person name="Worley K."/>
            <person name="Muzny D."/>
            <person name="Gibbs R."/>
        </authorList>
    </citation>
    <scope>NUCLEOTIDE SEQUENCE</scope>
    <source>
        <strain evidence="2">Sampled in the wild</strain>
    </source>
</reference>
<feature type="compositionally biased region" description="Polar residues" evidence="1">
    <location>
        <begin position="72"/>
        <end position="84"/>
    </location>
</feature>
<feature type="compositionally biased region" description="Acidic residues" evidence="1">
    <location>
        <begin position="37"/>
        <end position="54"/>
    </location>
</feature>
<evidence type="ECO:0000313" key="3">
    <source>
        <dbReference type="Proteomes" id="UP000792457"/>
    </source>
</evidence>
<evidence type="ECO:0000256" key="1">
    <source>
        <dbReference type="SAM" id="MobiDB-lite"/>
    </source>
</evidence>
<dbReference type="EMBL" id="KZ308363">
    <property type="protein sequence ID" value="KAG8228211.1"/>
    <property type="molecule type" value="Genomic_DNA"/>
</dbReference>